<gene>
    <name evidence="9" type="ORF">D7M11_15630</name>
</gene>
<feature type="transmembrane region" description="Helical" evidence="7">
    <location>
        <begin position="371"/>
        <end position="387"/>
    </location>
</feature>
<dbReference type="Proteomes" id="UP000282311">
    <property type="component" value="Unassembled WGS sequence"/>
</dbReference>
<evidence type="ECO:0000256" key="3">
    <source>
        <dbReference type="ARBA" id="ARBA00022692"/>
    </source>
</evidence>
<evidence type="ECO:0000256" key="6">
    <source>
        <dbReference type="SAM" id="MobiDB-lite"/>
    </source>
</evidence>
<evidence type="ECO:0000313" key="9">
    <source>
        <dbReference type="EMBL" id="RKN84008.1"/>
    </source>
</evidence>
<evidence type="ECO:0000259" key="8">
    <source>
        <dbReference type="PROSITE" id="PS50850"/>
    </source>
</evidence>
<dbReference type="GO" id="GO:0005886">
    <property type="term" value="C:plasma membrane"/>
    <property type="evidence" value="ECO:0007669"/>
    <property type="project" value="UniProtKB-SubCell"/>
</dbReference>
<dbReference type="PANTHER" id="PTHR23523">
    <property type="match status" value="1"/>
</dbReference>
<dbReference type="EMBL" id="RBAH01000010">
    <property type="protein sequence ID" value="RKN84008.1"/>
    <property type="molecule type" value="Genomic_DNA"/>
</dbReference>
<sequence>MKTHQKFHIEPNTRQAGQAGRTGNAASPSRSAAAGWALVIGIIVIAANLRAPLTSVGSLIGTIRESLQLSGAWAGVITTLPLLAFALLSPFASRLARRFGMETVILVSLAVLAAGIVIRSAAGAGALFAGTMLLGLSIAVCNVLIPALVKRDFPAKVGIMTGVYSVSMNLCGAIASGISVPLAHGLGLGWRGALGCWAILALAAALLWAPQARRRPKPAGQAQPSAAGAPRTSLRRSALAWHVTLFMGLQSLVFYVSVAWLPEMLSERGMSTAAAGWMLSLLQFAVLPFTFIVPIIAAKMKNQRPLVVLTVLLYVTSIAGLLFGGNALIPFWMILFGIAIAFAFSLAMMFFTLRTRSAHEAAELSGMAQSAGYLLAAVGPTLFGLLHDATQSWTLPLMLLLAASLLILVFGWFAGKDRYVNDSR</sequence>
<feature type="transmembrane region" description="Helical" evidence="7">
    <location>
        <begin position="31"/>
        <end position="51"/>
    </location>
</feature>
<dbReference type="OrthoDB" id="9797740at2"/>
<proteinExistence type="predicted"/>
<feature type="transmembrane region" description="Helical" evidence="7">
    <location>
        <begin position="329"/>
        <end position="351"/>
    </location>
</feature>
<dbReference type="SUPFAM" id="SSF103473">
    <property type="entry name" value="MFS general substrate transporter"/>
    <property type="match status" value="1"/>
</dbReference>
<feature type="transmembrane region" description="Helical" evidence="7">
    <location>
        <begin position="104"/>
        <end position="122"/>
    </location>
</feature>
<feature type="transmembrane region" description="Helical" evidence="7">
    <location>
        <begin position="274"/>
        <end position="298"/>
    </location>
</feature>
<keyword evidence="3 7" id="KW-0812">Transmembrane</keyword>
<dbReference type="PROSITE" id="PS50850">
    <property type="entry name" value="MFS"/>
    <property type="match status" value="1"/>
</dbReference>
<feature type="transmembrane region" description="Helical" evidence="7">
    <location>
        <begin position="128"/>
        <end position="149"/>
    </location>
</feature>
<feature type="transmembrane region" description="Helical" evidence="7">
    <location>
        <begin position="239"/>
        <end position="262"/>
    </location>
</feature>
<evidence type="ECO:0000256" key="7">
    <source>
        <dbReference type="SAM" id="Phobius"/>
    </source>
</evidence>
<feature type="transmembrane region" description="Helical" evidence="7">
    <location>
        <begin position="71"/>
        <end position="92"/>
    </location>
</feature>
<dbReference type="Pfam" id="PF07690">
    <property type="entry name" value="MFS_1"/>
    <property type="match status" value="1"/>
</dbReference>
<feature type="region of interest" description="Disordered" evidence="6">
    <location>
        <begin position="1"/>
        <end position="27"/>
    </location>
</feature>
<dbReference type="InterPro" id="IPR052524">
    <property type="entry name" value="MFS_Cyanate_Porter"/>
</dbReference>
<dbReference type="AlphaFoldDB" id="A0A3B0CGN4"/>
<accession>A0A3B0CGN4</accession>
<feature type="transmembrane region" description="Helical" evidence="7">
    <location>
        <begin position="161"/>
        <end position="182"/>
    </location>
</feature>
<keyword evidence="4 7" id="KW-1133">Transmembrane helix</keyword>
<feature type="domain" description="Major facilitator superfamily (MFS) profile" evidence="8">
    <location>
        <begin position="34"/>
        <end position="419"/>
    </location>
</feature>
<dbReference type="Gene3D" id="1.20.1250.20">
    <property type="entry name" value="MFS general substrate transporter like domains"/>
    <property type="match status" value="2"/>
</dbReference>
<evidence type="ECO:0000256" key="5">
    <source>
        <dbReference type="ARBA" id="ARBA00023136"/>
    </source>
</evidence>
<keyword evidence="5 7" id="KW-0472">Membrane</keyword>
<keyword evidence="10" id="KW-1185">Reference proteome</keyword>
<dbReference type="InterPro" id="IPR020846">
    <property type="entry name" value="MFS_dom"/>
</dbReference>
<feature type="transmembrane region" description="Helical" evidence="7">
    <location>
        <begin position="305"/>
        <end position="323"/>
    </location>
</feature>
<comment type="subcellular location">
    <subcellularLocation>
        <location evidence="1">Cell membrane</location>
        <topology evidence="1">Multi-pass membrane protein</topology>
    </subcellularLocation>
</comment>
<feature type="transmembrane region" description="Helical" evidence="7">
    <location>
        <begin position="393"/>
        <end position="414"/>
    </location>
</feature>
<name>A0A3B0CGN4_9BACL</name>
<feature type="transmembrane region" description="Helical" evidence="7">
    <location>
        <begin position="188"/>
        <end position="209"/>
    </location>
</feature>
<dbReference type="InterPro" id="IPR036259">
    <property type="entry name" value="MFS_trans_sf"/>
</dbReference>
<organism evidence="9 10">
    <name type="scientific">Paenibacillus ginsengarvi</name>
    <dbReference type="NCBI Taxonomy" id="400777"/>
    <lineage>
        <taxon>Bacteria</taxon>
        <taxon>Bacillati</taxon>
        <taxon>Bacillota</taxon>
        <taxon>Bacilli</taxon>
        <taxon>Bacillales</taxon>
        <taxon>Paenibacillaceae</taxon>
        <taxon>Paenibacillus</taxon>
    </lineage>
</organism>
<protein>
    <submittedName>
        <fullName evidence="9">MFS transporter</fullName>
    </submittedName>
</protein>
<reference evidence="9 10" key="1">
    <citation type="journal article" date="2007" name="Int. J. Syst. Evol. Microbiol.">
        <title>Paenibacillus ginsengarvi sp. nov., isolated from soil from ginseng cultivation.</title>
        <authorList>
            <person name="Yoon M.H."/>
            <person name="Ten L.N."/>
            <person name="Im W.T."/>
        </authorList>
    </citation>
    <scope>NUCLEOTIDE SEQUENCE [LARGE SCALE GENOMIC DNA]</scope>
    <source>
        <strain evidence="9 10">KCTC 13059</strain>
    </source>
</reference>
<keyword evidence="2" id="KW-0813">Transport</keyword>
<dbReference type="GO" id="GO:0022857">
    <property type="term" value="F:transmembrane transporter activity"/>
    <property type="evidence" value="ECO:0007669"/>
    <property type="project" value="InterPro"/>
</dbReference>
<dbReference type="CDD" id="cd17339">
    <property type="entry name" value="MFS_NIMT_CynX_like"/>
    <property type="match status" value="1"/>
</dbReference>
<evidence type="ECO:0000256" key="1">
    <source>
        <dbReference type="ARBA" id="ARBA00004651"/>
    </source>
</evidence>
<evidence type="ECO:0000313" key="10">
    <source>
        <dbReference type="Proteomes" id="UP000282311"/>
    </source>
</evidence>
<dbReference type="PANTHER" id="PTHR23523:SF2">
    <property type="entry name" value="2-NITROIMIDAZOLE TRANSPORTER"/>
    <property type="match status" value="1"/>
</dbReference>
<evidence type="ECO:0000256" key="2">
    <source>
        <dbReference type="ARBA" id="ARBA00022448"/>
    </source>
</evidence>
<dbReference type="RefSeq" id="WP_120748171.1">
    <property type="nucleotide sequence ID" value="NZ_RBAH01000010.1"/>
</dbReference>
<comment type="caution">
    <text evidence="9">The sequence shown here is derived from an EMBL/GenBank/DDBJ whole genome shotgun (WGS) entry which is preliminary data.</text>
</comment>
<evidence type="ECO:0000256" key="4">
    <source>
        <dbReference type="ARBA" id="ARBA00022989"/>
    </source>
</evidence>
<dbReference type="InterPro" id="IPR011701">
    <property type="entry name" value="MFS"/>
</dbReference>